<keyword evidence="2" id="KW-0472">Membrane</keyword>
<evidence type="ECO:0000256" key="2">
    <source>
        <dbReference type="SAM" id="Phobius"/>
    </source>
</evidence>
<dbReference type="Proteomes" id="UP000289738">
    <property type="component" value="Chromosome B09"/>
</dbReference>
<feature type="region of interest" description="Disordered" evidence="1">
    <location>
        <begin position="38"/>
        <end position="57"/>
    </location>
</feature>
<name>A0A444XQV0_ARAHY</name>
<sequence>MTCSCSSSSFSSSSSSPLFDSFVVAVLGLTMVGRANEGDGSSIRSTTRTPSRSRASRVPDRCGCGKRPVLRWSGTDAHSDKPFFGCPNYNVSLSLRDVVSCSGKRWCGFFRWADVVEDDNGNFEEAAAYNNEEISVSVAVRIGNLEAELRIQKYVIQMLALLIFFLLVVVVVVIVKM</sequence>
<gene>
    <name evidence="3" type="ORF">Ahy_B09g098271</name>
</gene>
<proteinExistence type="predicted"/>
<keyword evidence="4" id="KW-1185">Reference proteome</keyword>
<comment type="caution">
    <text evidence="3">The sequence shown here is derived from an EMBL/GenBank/DDBJ whole genome shotgun (WGS) entry which is preliminary data.</text>
</comment>
<keyword evidence="2" id="KW-0812">Transmembrane</keyword>
<dbReference type="EMBL" id="SDMP01000019">
    <property type="protein sequence ID" value="RYQ92127.1"/>
    <property type="molecule type" value="Genomic_DNA"/>
</dbReference>
<organism evidence="3 4">
    <name type="scientific">Arachis hypogaea</name>
    <name type="common">Peanut</name>
    <dbReference type="NCBI Taxonomy" id="3818"/>
    <lineage>
        <taxon>Eukaryota</taxon>
        <taxon>Viridiplantae</taxon>
        <taxon>Streptophyta</taxon>
        <taxon>Embryophyta</taxon>
        <taxon>Tracheophyta</taxon>
        <taxon>Spermatophyta</taxon>
        <taxon>Magnoliopsida</taxon>
        <taxon>eudicotyledons</taxon>
        <taxon>Gunneridae</taxon>
        <taxon>Pentapetalae</taxon>
        <taxon>rosids</taxon>
        <taxon>fabids</taxon>
        <taxon>Fabales</taxon>
        <taxon>Fabaceae</taxon>
        <taxon>Papilionoideae</taxon>
        <taxon>50 kb inversion clade</taxon>
        <taxon>dalbergioids sensu lato</taxon>
        <taxon>Dalbergieae</taxon>
        <taxon>Pterocarpus clade</taxon>
        <taxon>Arachis</taxon>
    </lineage>
</organism>
<keyword evidence="2" id="KW-1133">Transmembrane helix</keyword>
<dbReference type="AlphaFoldDB" id="A0A444XQV0"/>
<protein>
    <submittedName>
        <fullName evidence="3">Uncharacterized protein</fullName>
    </submittedName>
</protein>
<feature type="transmembrane region" description="Helical" evidence="2">
    <location>
        <begin position="154"/>
        <end position="175"/>
    </location>
</feature>
<evidence type="ECO:0000313" key="4">
    <source>
        <dbReference type="Proteomes" id="UP000289738"/>
    </source>
</evidence>
<accession>A0A444XQV0</accession>
<evidence type="ECO:0000313" key="3">
    <source>
        <dbReference type="EMBL" id="RYQ92127.1"/>
    </source>
</evidence>
<feature type="compositionally biased region" description="Low complexity" evidence="1">
    <location>
        <begin position="41"/>
        <end position="53"/>
    </location>
</feature>
<evidence type="ECO:0000256" key="1">
    <source>
        <dbReference type="SAM" id="MobiDB-lite"/>
    </source>
</evidence>
<reference evidence="3 4" key="1">
    <citation type="submission" date="2019-01" db="EMBL/GenBank/DDBJ databases">
        <title>Sequencing of cultivated peanut Arachis hypogaea provides insights into genome evolution and oil improvement.</title>
        <authorList>
            <person name="Chen X."/>
        </authorList>
    </citation>
    <scope>NUCLEOTIDE SEQUENCE [LARGE SCALE GENOMIC DNA]</scope>
    <source>
        <strain evidence="4">cv. Fuhuasheng</strain>
        <tissue evidence="3">Leaves</tissue>
    </source>
</reference>